<dbReference type="EMBL" id="AEEL01000006">
    <property type="protein sequence ID" value="EFM28145.1"/>
    <property type="molecule type" value="Genomic_DNA"/>
</dbReference>
<keyword evidence="2" id="KW-1185">Reference proteome</keyword>
<gene>
    <name evidence="1" type="ORF">HMPREF9319_0259</name>
</gene>
<accession>E0PBN6</accession>
<dbReference type="HOGENOM" id="CLU_214201_0_0_9"/>
<dbReference type="AlphaFoldDB" id="E0PBN6"/>
<proteinExistence type="predicted"/>
<sequence>MKHRKLTNDFLKYEQHQETFVEYSTFSKTDTNATFMQIKENNMELGLFY</sequence>
<name>E0PBN6_STREI</name>
<protein>
    <submittedName>
        <fullName evidence="1">Uncharacterized protein</fullName>
    </submittedName>
</protein>
<comment type="caution">
    <text evidence="1">The sequence shown here is derived from an EMBL/GenBank/DDBJ whole genome shotgun (WGS) entry which is preliminary data.</text>
</comment>
<reference evidence="1 2" key="1">
    <citation type="submission" date="2010-07" db="EMBL/GenBank/DDBJ databases">
        <authorList>
            <person name="Muzny D."/>
            <person name="Qin X."/>
            <person name="Deng J."/>
            <person name="Jiang H."/>
            <person name="Liu Y."/>
            <person name="Qu J."/>
            <person name="Song X.-Z."/>
            <person name="Zhang L."/>
            <person name="Thornton R."/>
            <person name="Coyle M."/>
            <person name="Francisco L."/>
            <person name="Jackson L."/>
            <person name="Javaid M."/>
            <person name="Korchina V."/>
            <person name="Kovar C."/>
            <person name="Mata R."/>
            <person name="Mathew T."/>
            <person name="Ngo R."/>
            <person name="Nguyen L."/>
            <person name="Nguyen N."/>
            <person name="Okwuonu G."/>
            <person name="Ongeri F."/>
            <person name="Pham C."/>
            <person name="Simmons D."/>
            <person name="Wilczek-Boney K."/>
            <person name="Hale W."/>
            <person name="Jakkamsetti A."/>
            <person name="Pham P."/>
            <person name="Ruth R."/>
            <person name="San Lucas F."/>
            <person name="Warren J."/>
            <person name="Zhang J."/>
            <person name="Zhao Z."/>
            <person name="Zhou C."/>
            <person name="Zhu D."/>
            <person name="Lee S."/>
            <person name="Bess C."/>
            <person name="Blankenburg K."/>
            <person name="Forbes L."/>
            <person name="Fu Q."/>
            <person name="Gubbala S."/>
            <person name="Hirani K."/>
            <person name="Jayaseelan J.C."/>
            <person name="Lara F."/>
            <person name="Munidasa M."/>
            <person name="Palculict T."/>
            <person name="Patil S."/>
            <person name="Pu L.-L."/>
            <person name="Saada N."/>
            <person name="Tang L."/>
            <person name="Weissenberger G."/>
            <person name="Zhu Y."/>
            <person name="Hemphill L."/>
            <person name="Shang Y."/>
            <person name="Youmans B."/>
            <person name="Ayvaz T."/>
            <person name="Ross M."/>
            <person name="Santibanez J."/>
            <person name="Aqrawi P."/>
            <person name="Gross S."/>
            <person name="Joshi V."/>
            <person name="Fowler G."/>
            <person name="Nazareth L."/>
            <person name="Reid J."/>
            <person name="Worley K."/>
            <person name="Petrosino J."/>
            <person name="Highlander S."/>
            <person name="Gibbs R."/>
        </authorList>
    </citation>
    <scope>NUCLEOTIDE SEQUENCE [LARGE SCALE GENOMIC DNA]</scope>
    <source>
        <strain evidence="1 2">ATCC 700338</strain>
    </source>
</reference>
<dbReference type="Proteomes" id="UP000004290">
    <property type="component" value="Unassembled WGS sequence"/>
</dbReference>
<organism evidence="1 2">
    <name type="scientific">Streptococcus equinus ATCC 700338</name>
    <dbReference type="NCBI Taxonomy" id="864569"/>
    <lineage>
        <taxon>Bacteria</taxon>
        <taxon>Bacillati</taxon>
        <taxon>Bacillota</taxon>
        <taxon>Bacilli</taxon>
        <taxon>Lactobacillales</taxon>
        <taxon>Streptococcaceae</taxon>
        <taxon>Streptococcus</taxon>
    </lineage>
</organism>
<evidence type="ECO:0000313" key="1">
    <source>
        <dbReference type="EMBL" id="EFM28145.1"/>
    </source>
</evidence>
<evidence type="ECO:0000313" key="2">
    <source>
        <dbReference type="Proteomes" id="UP000004290"/>
    </source>
</evidence>